<organism evidence="7 8">
    <name type="scientific">Chitinophaga defluvii</name>
    <dbReference type="NCBI Taxonomy" id="3163343"/>
    <lineage>
        <taxon>Bacteria</taxon>
        <taxon>Pseudomonadati</taxon>
        <taxon>Bacteroidota</taxon>
        <taxon>Chitinophagia</taxon>
        <taxon>Chitinophagales</taxon>
        <taxon>Chitinophagaceae</taxon>
        <taxon>Chitinophaga</taxon>
    </lineage>
</organism>
<dbReference type="InterPro" id="IPR039425">
    <property type="entry name" value="RNA_pol_sigma-70-like"/>
</dbReference>
<dbReference type="RefSeq" id="WP_354660436.1">
    <property type="nucleotide sequence ID" value="NZ_JBEXAC010000001.1"/>
</dbReference>
<comment type="similarity">
    <text evidence="1">Belongs to the sigma-70 factor family. ECF subfamily.</text>
</comment>
<dbReference type="InterPro" id="IPR013325">
    <property type="entry name" value="RNA_pol_sigma_r2"/>
</dbReference>
<keyword evidence="3" id="KW-0731">Sigma factor</keyword>
<dbReference type="Gene3D" id="1.10.1740.10">
    <property type="match status" value="1"/>
</dbReference>
<dbReference type="CDD" id="cd06171">
    <property type="entry name" value="Sigma70_r4"/>
    <property type="match status" value="1"/>
</dbReference>
<gene>
    <name evidence="7" type="ORF">ABR189_10495</name>
</gene>
<comment type="caution">
    <text evidence="7">The sequence shown here is derived from an EMBL/GenBank/DDBJ whole genome shotgun (WGS) entry which is preliminary data.</text>
</comment>
<feature type="domain" description="RNA polymerase sigma factor 70 region 4 type 2" evidence="6">
    <location>
        <begin position="125"/>
        <end position="172"/>
    </location>
</feature>
<name>A0ABV2T439_9BACT</name>
<keyword evidence="4" id="KW-0804">Transcription</keyword>
<dbReference type="InterPro" id="IPR007627">
    <property type="entry name" value="RNA_pol_sigma70_r2"/>
</dbReference>
<evidence type="ECO:0000256" key="3">
    <source>
        <dbReference type="ARBA" id="ARBA00023082"/>
    </source>
</evidence>
<evidence type="ECO:0000256" key="2">
    <source>
        <dbReference type="ARBA" id="ARBA00023015"/>
    </source>
</evidence>
<proteinExistence type="inferred from homology"/>
<evidence type="ECO:0000259" key="6">
    <source>
        <dbReference type="Pfam" id="PF08281"/>
    </source>
</evidence>
<evidence type="ECO:0000313" key="8">
    <source>
        <dbReference type="Proteomes" id="UP001549749"/>
    </source>
</evidence>
<evidence type="ECO:0000313" key="7">
    <source>
        <dbReference type="EMBL" id="MET6997801.1"/>
    </source>
</evidence>
<keyword evidence="2" id="KW-0805">Transcription regulation</keyword>
<sequence length="193" mass="22348">MEEKYLDNESRPFHELSAAETEEFSLVFKKYYPRLCHFAFKITGCRALSEDICQEAFIRYWNYRHHIAEEEEAVRSYLYIMIRNACISKLRHDKVVKRYLKSQDAADTDEIGIDHAIIRSEVAAEIYSALEKLPQGCRQVVQMAYLEGMKNKEIASKLGVSVNTVKTQRQRAIHLLRSSLKPGVLALLLFGPF</sequence>
<dbReference type="InterPro" id="IPR013249">
    <property type="entry name" value="RNA_pol_sigma70_r4_t2"/>
</dbReference>
<dbReference type="InterPro" id="IPR036388">
    <property type="entry name" value="WH-like_DNA-bd_sf"/>
</dbReference>
<dbReference type="Pfam" id="PF08281">
    <property type="entry name" value="Sigma70_r4_2"/>
    <property type="match status" value="1"/>
</dbReference>
<dbReference type="InterPro" id="IPR014327">
    <property type="entry name" value="RNA_pol_sigma70_bacteroid"/>
</dbReference>
<dbReference type="PANTHER" id="PTHR43133:SF46">
    <property type="entry name" value="RNA POLYMERASE SIGMA-70 FACTOR ECF SUBFAMILY"/>
    <property type="match status" value="1"/>
</dbReference>
<evidence type="ECO:0000256" key="4">
    <source>
        <dbReference type="ARBA" id="ARBA00023163"/>
    </source>
</evidence>
<feature type="domain" description="RNA polymerase sigma-70 region 2" evidence="5">
    <location>
        <begin position="28"/>
        <end position="93"/>
    </location>
</feature>
<reference evidence="7 8" key="1">
    <citation type="submission" date="2024-06" db="EMBL/GenBank/DDBJ databases">
        <title>Chitinophaga defluvii sp. nov., isolated from municipal sewage.</title>
        <authorList>
            <person name="Zhang L."/>
        </authorList>
    </citation>
    <scope>NUCLEOTIDE SEQUENCE [LARGE SCALE GENOMIC DNA]</scope>
    <source>
        <strain evidence="7 8">H8</strain>
    </source>
</reference>
<accession>A0ABV2T439</accession>
<dbReference type="Pfam" id="PF04542">
    <property type="entry name" value="Sigma70_r2"/>
    <property type="match status" value="1"/>
</dbReference>
<evidence type="ECO:0000256" key="1">
    <source>
        <dbReference type="ARBA" id="ARBA00010641"/>
    </source>
</evidence>
<dbReference type="SUPFAM" id="SSF88659">
    <property type="entry name" value="Sigma3 and sigma4 domains of RNA polymerase sigma factors"/>
    <property type="match status" value="1"/>
</dbReference>
<dbReference type="NCBIfam" id="TIGR02985">
    <property type="entry name" value="Sig70_bacteroi1"/>
    <property type="match status" value="1"/>
</dbReference>
<evidence type="ECO:0000259" key="5">
    <source>
        <dbReference type="Pfam" id="PF04542"/>
    </source>
</evidence>
<dbReference type="SUPFAM" id="SSF88946">
    <property type="entry name" value="Sigma2 domain of RNA polymerase sigma factors"/>
    <property type="match status" value="1"/>
</dbReference>
<dbReference type="PANTHER" id="PTHR43133">
    <property type="entry name" value="RNA POLYMERASE ECF-TYPE SIGMA FACTO"/>
    <property type="match status" value="1"/>
</dbReference>
<dbReference type="NCBIfam" id="TIGR02937">
    <property type="entry name" value="sigma70-ECF"/>
    <property type="match status" value="1"/>
</dbReference>
<keyword evidence="8" id="KW-1185">Reference proteome</keyword>
<dbReference type="InterPro" id="IPR014284">
    <property type="entry name" value="RNA_pol_sigma-70_dom"/>
</dbReference>
<dbReference type="InterPro" id="IPR013324">
    <property type="entry name" value="RNA_pol_sigma_r3/r4-like"/>
</dbReference>
<dbReference type="Proteomes" id="UP001549749">
    <property type="component" value="Unassembled WGS sequence"/>
</dbReference>
<dbReference type="Gene3D" id="1.10.10.10">
    <property type="entry name" value="Winged helix-like DNA-binding domain superfamily/Winged helix DNA-binding domain"/>
    <property type="match status" value="1"/>
</dbReference>
<protein>
    <submittedName>
        <fullName evidence="7">RNA polymerase sigma-70 factor</fullName>
    </submittedName>
</protein>
<dbReference type="EMBL" id="JBEXAC010000001">
    <property type="protein sequence ID" value="MET6997801.1"/>
    <property type="molecule type" value="Genomic_DNA"/>
</dbReference>